<dbReference type="GO" id="GO:0046872">
    <property type="term" value="F:metal ion binding"/>
    <property type="evidence" value="ECO:0007669"/>
    <property type="project" value="UniProtKB-KW"/>
</dbReference>
<comment type="caution">
    <text evidence="8">The sequence shown here is derived from an EMBL/GenBank/DDBJ whole genome shotgun (WGS) entry which is preliminary data.</text>
</comment>
<dbReference type="AlphaFoldDB" id="A0A4V6PPE8"/>
<keyword evidence="5" id="KW-0464">Manganese</keyword>
<evidence type="ECO:0000259" key="7">
    <source>
        <dbReference type="Pfam" id="PF00149"/>
    </source>
</evidence>
<dbReference type="GO" id="GO:0016020">
    <property type="term" value="C:membrane"/>
    <property type="evidence" value="ECO:0007669"/>
    <property type="project" value="GOC"/>
</dbReference>
<dbReference type="Proteomes" id="UP000294562">
    <property type="component" value="Unassembled WGS sequence"/>
</dbReference>
<reference evidence="8 9" key="1">
    <citation type="submission" date="2019-03" db="EMBL/GenBank/DDBJ databases">
        <title>Rhodobacteraceae bacterium SM1902, a new member of the family Rhodobacteraceae isolated from Yantai.</title>
        <authorList>
            <person name="Sun Y."/>
        </authorList>
    </citation>
    <scope>NUCLEOTIDE SEQUENCE [LARGE SCALE GENOMIC DNA]</scope>
    <source>
        <strain evidence="8 9">SM1902</strain>
    </source>
</reference>
<evidence type="ECO:0000256" key="2">
    <source>
        <dbReference type="ARBA" id="ARBA00022519"/>
    </source>
</evidence>
<keyword evidence="4" id="KW-0472">Membrane</keyword>
<gene>
    <name evidence="8" type="ORF">E2L05_10795</name>
</gene>
<protein>
    <submittedName>
        <fullName evidence="8">UDP-2,3-diacylglucosamine diphosphatase</fullName>
    </submittedName>
</protein>
<feature type="domain" description="Calcineurin-like phosphoesterase" evidence="7">
    <location>
        <begin position="13"/>
        <end position="212"/>
    </location>
</feature>
<keyword evidence="2" id="KW-0997">Cell inner membrane</keyword>
<evidence type="ECO:0000256" key="5">
    <source>
        <dbReference type="ARBA" id="ARBA00023211"/>
    </source>
</evidence>
<keyword evidence="3" id="KW-0479">Metal-binding</keyword>
<dbReference type="Pfam" id="PF00149">
    <property type="entry name" value="Metallophos"/>
    <property type="match status" value="1"/>
</dbReference>
<dbReference type="OrthoDB" id="9802481at2"/>
<organism evidence="8 9">
    <name type="scientific">Meridianimarinicoccus aquatilis</name>
    <dbReference type="NCBI Taxonomy" id="2552766"/>
    <lineage>
        <taxon>Bacteria</taxon>
        <taxon>Pseudomonadati</taxon>
        <taxon>Pseudomonadota</taxon>
        <taxon>Alphaproteobacteria</taxon>
        <taxon>Rhodobacterales</taxon>
        <taxon>Paracoccaceae</taxon>
        <taxon>Meridianimarinicoccus</taxon>
    </lineage>
</organism>
<dbReference type="PANTHER" id="PTHR34990:SF2">
    <property type="entry name" value="BLL8164 PROTEIN"/>
    <property type="match status" value="1"/>
</dbReference>
<feature type="compositionally biased region" description="Basic and acidic residues" evidence="6">
    <location>
        <begin position="273"/>
        <end position="285"/>
    </location>
</feature>
<dbReference type="RefSeq" id="WP_133342943.1">
    <property type="nucleotide sequence ID" value="NZ_SMZO01000021.1"/>
</dbReference>
<feature type="region of interest" description="Disordered" evidence="6">
    <location>
        <begin position="266"/>
        <end position="285"/>
    </location>
</feature>
<keyword evidence="9" id="KW-1185">Reference proteome</keyword>
<dbReference type="EMBL" id="SMZO01000021">
    <property type="protein sequence ID" value="TDL87839.1"/>
    <property type="molecule type" value="Genomic_DNA"/>
</dbReference>
<dbReference type="InterPro" id="IPR029052">
    <property type="entry name" value="Metallo-depent_PP-like"/>
</dbReference>
<proteinExistence type="predicted"/>
<evidence type="ECO:0000256" key="6">
    <source>
        <dbReference type="SAM" id="MobiDB-lite"/>
    </source>
</evidence>
<evidence type="ECO:0000313" key="9">
    <source>
        <dbReference type="Proteomes" id="UP000294562"/>
    </source>
</evidence>
<dbReference type="InterPro" id="IPR043461">
    <property type="entry name" value="LpxH-like"/>
</dbReference>
<sequence length="285" mass="32462">MNEQSSPPKKHVRTLFLSDIHLGTRGCQADMLLDFLDHHDADKIFLVGDIFDGWRLRRGWHWPQAHNNVVEALMAKAHAGTPITYIPGNHDEVMRSYLGTHFGGIEVKAKDEHVTACGERLLITHGDQFDVVVMNAKWLAHVGDRAYNTVLLLNTWVNRVRRLWGGQFWSLSNWAKQQVKRAVNFIGEYEGVLADEARRGGFDGIVCGHIHKAELCRVDDVLYVNCGDWVESCTAIVEHHHGKLQLIDWARTVRRSEHRKKVRARAQAQAPKVDFDTEHVTETAV</sequence>
<name>A0A4V6PPE8_9RHOB</name>
<evidence type="ECO:0000313" key="8">
    <source>
        <dbReference type="EMBL" id="TDL87839.1"/>
    </source>
</evidence>
<dbReference type="PANTHER" id="PTHR34990">
    <property type="entry name" value="UDP-2,3-DIACYLGLUCOSAMINE HYDROLASE-RELATED"/>
    <property type="match status" value="1"/>
</dbReference>
<evidence type="ECO:0000256" key="1">
    <source>
        <dbReference type="ARBA" id="ARBA00022475"/>
    </source>
</evidence>
<evidence type="ECO:0000256" key="3">
    <source>
        <dbReference type="ARBA" id="ARBA00022723"/>
    </source>
</evidence>
<accession>A0A4V6PPE8</accession>
<evidence type="ECO:0000256" key="4">
    <source>
        <dbReference type="ARBA" id="ARBA00023136"/>
    </source>
</evidence>
<dbReference type="Gene3D" id="3.60.21.10">
    <property type="match status" value="1"/>
</dbReference>
<dbReference type="CDD" id="cd07398">
    <property type="entry name" value="MPP_YbbF-LpxH"/>
    <property type="match status" value="1"/>
</dbReference>
<dbReference type="SUPFAM" id="SSF56300">
    <property type="entry name" value="Metallo-dependent phosphatases"/>
    <property type="match status" value="1"/>
</dbReference>
<dbReference type="InterPro" id="IPR004843">
    <property type="entry name" value="Calcineurin-like_PHP"/>
</dbReference>
<keyword evidence="1" id="KW-1003">Cell membrane</keyword>
<dbReference type="GO" id="GO:0009245">
    <property type="term" value="P:lipid A biosynthetic process"/>
    <property type="evidence" value="ECO:0007669"/>
    <property type="project" value="TreeGrafter"/>
</dbReference>
<dbReference type="GO" id="GO:0008758">
    <property type="term" value="F:UDP-2,3-diacylglucosamine hydrolase activity"/>
    <property type="evidence" value="ECO:0007669"/>
    <property type="project" value="TreeGrafter"/>
</dbReference>